<sequence length="470" mass="53898">MTLTIHEHKQTDSEVKNKVCPSVEDDIRRKEMEKREPLTSTIDKQEAVSNFPNLAADVSNIANELSAMKEELGKKNETIAKLFAANFKLQKLLLRKSSFGEEGKEIQEPSCKKSLLNFYDKNLGKKPDEMLHDQDEIRSNPNENNKIDISDSLKSTINNNDDEDDFDIDENFEPFDPNDFESSEATQSDTSDESVESCRSSELESENEGINEDNENDGNSANLKVLESPKVNQNRCVEKKSEAKINNKTFVVRQSGSNSSDHKTKEPLTRETREKSGAKINSKTSVVRQSGSNSSDHKTKEPPTRETESEYTYENFYYLKTYKKNLYTLYSKKGLLQDIEDGLQYQKYGILEHYKNEENIDMVHLGLGKNIGKLAWDIARSKPKNGFSTDIASILWDRELLKTRCLDDDRPKHPNLKLLTPQKLNLYIALVLKWSKLKTQFKFLTPKQQLDEMKKCTAPLSVLIRNCRKE</sequence>
<accession>A0ABD2WQM1</accession>
<dbReference type="AlphaFoldDB" id="A0ABD2WQM1"/>
<dbReference type="Proteomes" id="UP001627154">
    <property type="component" value="Unassembled WGS sequence"/>
</dbReference>
<feature type="compositionally biased region" description="Polar residues" evidence="1">
    <location>
        <begin position="279"/>
        <end position="294"/>
    </location>
</feature>
<reference evidence="2 3" key="1">
    <citation type="journal article" date="2024" name="bioRxiv">
        <title>A reference genome for Trichogramma kaykai: A tiny desert-dwelling parasitoid wasp with competing sex-ratio distorters.</title>
        <authorList>
            <person name="Culotta J."/>
            <person name="Lindsey A.R."/>
        </authorList>
    </citation>
    <scope>NUCLEOTIDE SEQUENCE [LARGE SCALE GENOMIC DNA]</scope>
    <source>
        <strain evidence="2 3">KSX58</strain>
    </source>
</reference>
<comment type="caution">
    <text evidence="2">The sequence shown here is derived from an EMBL/GenBank/DDBJ whole genome shotgun (WGS) entry which is preliminary data.</text>
</comment>
<feature type="compositionally biased region" description="Acidic residues" evidence="1">
    <location>
        <begin position="160"/>
        <end position="182"/>
    </location>
</feature>
<evidence type="ECO:0000313" key="2">
    <source>
        <dbReference type="EMBL" id="KAL3395331.1"/>
    </source>
</evidence>
<feature type="compositionally biased region" description="Basic and acidic residues" evidence="1">
    <location>
        <begin position="260"/>
        <end position="277"/>
    </location>
</feature>
<name>A0ABD2WQM1_9HYME</name>
<feature type="compositionally biased region" description="Acidic residues" evidence="1">
    <location>
        <begin position="203"/>
        <end position="216"/>
    </location>
</feature>
<dbReference type="EMBL" id="JBJJXI010000083">
    <property type="protein sequence ID" value="KAL3395331.1"/>
    <property type="molecule type" value="Genomic_DNA"/>
</dbReference>
<feature type="region of interest" description="Disordered" evidence="1">
    <location>
        <begin position="247"/>
        <end position="307"/>
    </location>
</feature>
<keyword evidence="3" id="KW-1185">Reference proteome</keyword>
<gene>
    <name evidence="2" type="ORF">TKK_010601</name>
</gene>
<organism evidence="2 3">
    <name type="scientific">Trichogramma kaykai</name>
    <dbReference type="NCBI Taxonomy" id="54128"/>
    <lineage>
        <taxon>Eukaryota</taxon>
        <taxon>Metazoa</taxon>
        <taxon>Ecdysozoa</taxon>
        <taxon>Arthropoda</taxon>
        <taxon>Hexapoda</taxon>
        <taxon>Insecta</taxon>
        <taxon>Pterygota</taxon>
        <taxon>Neoptera</taxon>
        <taxon>Endopterygota</taxon>
        <taxon>Hymenoptera</taxon>
        <taxon>Apocrita</taxon>
        <taxon>Proctotrupomorpha</taxon>
        <taxon>Chalcidoidea</taxon>
        <taxon>Trichogrammatidae</taxon>
        <taxon>Trichogramma</taxon>
    </lineage>
</organism>
<feature type="compositionally biased region" description="Polar residues" evidence="1">
    <location>
        <begin position="247"/>
        <end position="259"/>
    </location>
</feature>
<evidence type="ECO:0000313" key="3">
    <source>
        <dbReference type="Proteomes" id="UP001627154"/>
    </source>
</evidence>
<evidence type="ECO:0000256" key="1">
    <source>
        <dbReference type="SAM" id="MobiDB-lite"/>
    </source>
</evidence>
<proteinExistence type="predicted"/>
<feature type="region of interest" description="Disordered" evidence="1">
    <location>
        <begin position="135"/>
        <end position="227"/>
    </location>
</feature>
<protein>
    <submittedName>
        <fullName evidence="2">Uncharacterized protein</fullName>
    </submittedName>
</protein>
<feature type="compositionally biased region" description="Basic and acidic residues" evidence="1">
    <location>
        <begin position="295"/>
        <end position="307"/>
    </location>
</feature>